<dbReference type="OrthoDB" id="9806565at2"/>
<dbReference type="SUPFAM" id="SSF51905">
    <property type="entry name" value="FAD/NAD(P)-binding domain"/>
    <property type="match status" value="1"/>
</dbReference>
<feature type="domain" description="FAD-binding" evidence="1">
    <location>
        <begin position="7"/>
        <end position="156"/>
    </location>
</feature>
<reference evidence="2 3" key="1">
    <citation type="submission" date="2019-08" db="EMBL/GenBank/DDBJ databases">
        <title>Deep-cultivation of Planctomycetes and their phenomic and genomic characterization uncovers novel biology.</title>
        <authorList>
            <person name="Wiegand S."/>
            <person name="Jogler M."/>
            <person name="Boedeker C."/>
            <person name="Pinto D."/>
            <person name="Vollmers J."/>
            <person name="Rivas-Marin E."/>
            <person name="Kohn T."/>
            <person name="Peeters S.H."/>
            <person name="Heuer A."/>
            <person name="Rast P."/>
            <person name="Oberbeckmann S."/>
            <person name="Bunk B."/>
            <person name="Jeske O."/>
            <person name="Meyerdierks A."/>
            <person name="Storesund J.E."/>
            <person name="Kallscheuer N."/>
            <person name="Luecker S."/>
            <person name="Lage O.M."/>
            <person name="Pohl T."/>
            <person name="Merkel B.J."/>
            <person name="Hornburger P."/>
            <person name="Mueller R.-W."/>
            <person name="Bruemmer F."/>
            <person name="Labrenz M."/>
            <person name="Spormann A.M."/>
            <person name="Op Den Camp H."/>
            <person name="Overmann J."/>
            <person name="Amann R."/>
            <person name="Jetten M.S.M."/>
            <person name="Mascher T."/>
            <person name="Medema M.H."/>
            <person name="Devos D.P."/>
            <person name="Kaster A.-K."/>
            <person name="Ovreas L."/>
            <person name="Rohde M."/>
            <person name="Galperin M.Y."/>
            <person name="Jogler C."/>
        </authorList>
    </citation>
    <scope>NUCLEOTIDE SEQUENCE [LARGE SCALE GENOMIC DNA]</scope>
    <source>
        <strain evidence="2 3">LF1</strain>
    </source>
</reference>
<protein>
    <recommendedName>
        <fullName evidence="1">FAD-binding domain-containing protein</fullName>
    </recommendedName>
</protein>
<organism evidence="2 3">
    <name type="scientific">Rubripirellula obstinata</name>
    <dbReference type="NCBI Taxonomy" id="406547"/>
    <lineage>
        <taxon>Bacteria</taxon>
        <taxon>Pseudomonadati</taxon>
        <taxon>Planctomycetota</taxon>
        <taxon>Planctomycetia</taxon>
        <taxon>Pirellulales</taxon>
        <taxon>Pirellulaceae</taxon>
        <taxon>Rubripirellula</taxon>
    </lineage>
</organism>
<name>A0A5B1CI50_9BACT</name>
<evidence type="ECO:0000259" key="1">
    <source>
        <dbReference type="Pfam" id="PF01494"/>
    </source>
</evidence>
<dbReference type="InterPro" id="IPR002938">
    <property type="entry name" value="FAD-bd"/>
</dbReference>
<dbReference type="RefSeq" id="WP_068266067.1">
    <property type="nucleotide sequence ID" value="NZ_LWSK01000106.1"/>
</dbReference>
<dbReference type="Proteomes" id="UP000322699">
    <property type="component" value="Unassembled WGS sequence"/>
</dbReference>
<sequence length="376" mass="39336">MAEAPRILIIGGAVAGAACAIALRERGVDVTVVEKETFPRAKVCGCCLGGSGIKQFDRLGVWQQVSDAGVSTNQWVGYFDGRKIQLPIGQGVAISREALDPILIERAVSLGASVHFQCEGNVKEVSETSVTVELISDAKTTIESFDAVIVASGLRSGDAIGVLPWTEKPHGPFGVSFMARLVHESSGSDKEHAVSPGQIVMVCDDDGYVGLVQLADGRVDIAAALQSGGGAASSGKPVDRVWSLLNRGGLQCNFEDVSAVMTTPPLRRTRRPGAGRILAVGDAAGYVEPFTGEGMTWAMESGIAAGDLIADAFSRGQAGQLGELWDAELRQLLGAKKRTCRVVTSAIRSQAARFAAARALAVFPGLAKPLLSHLAK</sequence>
<proteinExistence type="predicted"/>
<comment type="caution">
    <text evidence="2">The sequence shown here is derived from an EMBL/GenBank/DDBJ whole genome shotgun (WGS) entry which is preliminary data.</text>
</comment>
<gene>
    <name evidence="2" type="ORF">LF1_17790</name>
</gene>
<dbReference type="PRINTS" id="PR00420">
    <property type="entry name" value="RNGMNOXGNASE"/>
</dbReference>
<dbReference type="PANTHER" id="PTHR42685:SF22">
    <property type="entry name" value="CONDITIONED MEDIUM FACTOR RECEPTOR 1"/>
    <property type="match status" value="1"/>
</dbReference>
<dbReference type="Gene3D" id="3.50.50.60">
    <property type="entry name" value="FAD/NAD(P)-binding domain"/>
    <property type="match status" value="1"/>
</dbReference>
<dbReference type="EMBL" id="VRLW01000001">
    <property type="protein sequence ID" value="KAA1259250.1"/>
    <property type="molecule type" value="Genomic_DNA"/>
</dbReference>
<dbReference type="AlphaFoldDB" id="A0A5B1CI50"/>
<dbReference type="InterPro" id="IPR036188">
    <property type="entry name" value="FAD/NAD-bd_sf"/>
</dbReference>
<dbReference type="PROSITE" id="PS51257">
    <property type="entry name" value="PROKAR_LIPOPROTEIN"/>
    <property type="match status" value="1"/>
</dbReference>
<dbReference type="InterPro" id="IPR050407">
    <property type="entry name" value="Geranylgeranyl_reductase"/>
</dbReference>
<dbReference type="PANTHER" id="PTHR42685">
    <property type="entry name" value="GERANYLGERANYL DIPHOSPHATE REDUCTASE"/>
    <property type="match status" value="1"/>
</dbReference>
<evidence type="ECO:0000313" key="3">
    <source>
        <dbReference type="Proteomes" id="UP000322699"/>
    </source>
</evidence>
<dbReference type="Pfam" id="PF01494">
    <property type="entry name" value="FAD_binding_3"/>
    <property type="match status" value="1"/>
</dbReference>
<evidence type="ECO:0000313" key="2">
    <source>
        <dbReference type="EMBL" id="KAA1259250.1"/>
    </source>
</evidence>
<accession>A0A5B1CI50</accession>
<dbReference type="GO" id="GO:0071949">
    <property type="term" value="F:FAD binding"/>
    <property type="evidence" value="ECO:0007669"/>
    <property type="project" value="InterPro"/>
</dbReference>
<keyword evidence="3" id="KW-1185">Reference proteome</keyword>